<dbReference type="InterPro" id="IPR011990">
    <property type="entry name" value="TPR-like_helical_dom_sf"/>
</dbReference>
<comment type="caution">
    <text evidence="3">The sequence shown here is derived from an EMBL/GenBank/DDBJ whole genome shotgun (WGS) entry which is preliminary data.</text>
</comment>
<evidence type="ECO:0000313" key="4">
    <source>
        <dbReference type="Proteomes" id="UP000293289"/>
    </source>
</evidence>
<dbReference type="Gene3D" id="1.25.40.10">
    <property type="entry name" value="Tetratricopeptide repeat domain"/>
    <property type="match status" value="1"/>
</dbReference>
<protein>
    <submittedName>
        <fullName evidence="3">LuxR family transcriptional regulator</fullName>
    </submittedName>
</protein>
<keyword evidence="1" id="KW-0238">DNA-binding</keyword>
<keyword evidence="4" id="KW-1185">Reference proteome</keyword>
<evidence type="ECO:0000259" key="2">
    <source>
        <dbReference type="PROSITE" id="PS50043"/>
    </source>
</evidence>
<feature type="domain" description="HTH luxR-type" evidence="2">
    <location>
        <begin position="476"/>
        <end position="541"/>
    </location>
</feature>
<name>A0A4Q7MKL4_9MICO</name>
<dbReference type="OrthoDB" id="27092at2"/>
<gene>
    <name evidence="3" type="ORF">EV187_1252</name>
</gene>
<dbReference type="InterPro" id="IPR036388">
    <property type="entry name" value="WH-like_DNA-bd_sf"/>
</dbReference>
<organism evidence="3 4">
    <name type="scientific">Agromyces ramosus</name>
    <dbReference type="NCBI Taxonomy" id="33879"/>
    <lineage>
        <taxon>Bacteria</taxon>
        <taxon>Bacillati</taxon>
        <taxon>Actinomycetota</taxon>
        <taxon>Actinomycetes</taxon>
        <taxon>Micrococcales</taxon>
        <taxon>Microbacteriaceae</taxon>
        <taxon>Agromyces</taxon>
    </lineage>
</organism>
<dbReference type="PRINTS" id="PR00038">
    <property type="entry name" value="HTHLUXR"/>
</dbReference>
<dbReference type="InterPro" id="IPR039420">
    <property type="entry name" value="WalR-like"/>
</dbReference>
<proteinExistence type="predicted"/>
<dbReference type="SUPFAM" id="SSF46894">
    <property type="entry name" value="C-terminal effector domain of the bipartite response regulators"/>
    <property type="match status" value="1"/>
</dbReference>
<dbReference type="PROSITE" id="PS00622">
    <property type="entry name" value="HTH_LUXR_1"/>
    <property type="match status" value="1"/>
</dbReference>
<dbReference type="PANTHER" id="PTHR43214">
    <property type="entry name" value="TWO-COMPONENT RESPONSE REGULATOR"/>
    <property type="match status" value="1"/>
</dbReference>
<dbReference type="Pfam" id="PF00196">
    <property type="entry name" value="GerE"/>
    <property type="match status" value="1"/>
</dbReference>
<dbReference type="InterPro" id="IPR000792">
    <property type="entry name" value="Tscrpt_reg_LuxR_C"/>
</dbReference>
<dbReference type="SMART" id="SM00421">
    <property type="entry name" value="HTH_LUXR"/>
    <property type="match status" value="1"/>
</dbReference>
<dbReference type="Gene3D" id="1.10.10.10">
    <property type="entry name" value="Winged helix-like DNA-binding domain superfamily/Winged helix DNA-binding domain"/>
    <property type="match status" value="1"/>
</dbReference>
<dbReference type="InterPro" id="IPR016032">
    <property type="entry name" value="Sig_transdc_resp-reg_C-effctor"/>
</dbReference>
<dbReference type="CDD" id="cd06170">
    <property type="entry name" value="LuxR_C_like"/>
    <property type="match status" value="1"/>
</dbReference>
<evidence type="ECO:0000313" key="3">
    <source>
        <dbReference type="EMBL" id="RZS68814.1"/>
    </source>
</evidence>
<dbReference type="PROSITE" id="PS50043">
    <property type="entry name" value="HTH_LUXR_2"/>
    <property type="match status" value="1"/>
</dbReference>
<dbReference type="RefSeq" id="WP_130352076.1">
    <property type="nucleotide sequence ID" value="NZ_SGWY01000001.1"/>
</dbReference>
<dbReference type="GO" id="GO:0006355">
    <property type="term" value="P:regulation of DNA-templated transcription"/>
    <property type="evidence" value="ECO:0007669"/>
    <property type="project" value="InterPro"/>
</dbReference>
<evidence type="ECO:0000256" key="1">
    <source>
        <dbReference type="ARBA" id="ARBA00023125"/>
    </source>
</evidence>
<dbReference type="AlphaFoldDB" id="A0A4Q7MKL4"/>
<reference evidence="3 4" key="1">
    <citation type="submission" date="2019-02" db="EMBL/GenBank/DDBJ databases">
        <title>Genomic Encyclopedia of Type Strains, Phase IV (KMG-IV): sequencing the most valuable type-strain genomes for metagenomic binning, comparative biology and taxonomic classification.</title>
        <authorList>
            <person name="Goeker M."/>
        </authorList>
    </citation>
    <scope>NUCLEOTIDE SEQUENCE [LARGE SCALE GENOMIC DNA]</scope>
    <source>
        <strain evidence="3 4">DSM 43045</strain>
    </source>
</reference>
<dbReference type="Proteomes" id="UP000293289">
    <property type="component" value="Unassembled WGS sequence"/>
</dbReference>
<accession>A0A4Q7MKL4</accession>
<dbReference type="GO" id="GO:0003677">
    <property type="term" value="F:DNA binding"/>
    <property type="evidence" value="ECO:0007669"/>
    <property type="project" value="UniProtKB-KW"/>
</dbReference>
<sequence length="543" mass="57815">MTGSTVLDRGRAAFDDHRWEAAFEAFTEADRDDRLGGPDLERLSTVALLLGREDEGIDLATRAHEAFLGIEDRAGAARCATWIGLYLGGKGDEARSSGWLARARRIAGTADGSATAEGLLLVAAALEALYSGEPAGAERTFAEAFAAADRVGDRDAMTLAQLGQGQALIMLGKPAPGLALLDEAMVAVTAGEVSPVASGVVYCSVIGTCHLAFDVRRAREWTIALERWCGERPDMVMFTGQCQAHRAALYSLHGAWSDAMAAARVAQERVRIGDWSGAFGAWYEEAEVHRLRGEFDAAERSYHRAGEGGYPPQPGLALLRLAQGRVRDARALVHAAIGEADPATRRQLLVAVVEIELAAGDAAAAREAADELTAAALDAAVPMVRALAARSDAAVRIEEGDAEGALDELRSAWRILQELDMPYDAARCRVLTARARRALADEDSASMELDAARAVFEELGAVPDVIAVDALSRRAPGAPPTPLTPREIEVVRLVAEGKTNRAIAGELYVSEKTVDRHLSNVFTKLGISSRAAATAYAYEHALI</sequence>
<dbReference type="EMBL" id="SGWY01000001">
    <property type="protein sequence ID" value="RZS68814.1"/>
    <property type="molecule type" value="Genomic_DNA"/>
</dbReference>
<dbReference type="SUPFAM" id="SSF48452">
    <property type="entry name" value="TPR-like"/>
    <property type="match status" value="1"/>
</dbReference>